<dbReference type="Proteomes" id="UP000276953">
    <property type="component" value="Unassembled WGS sequence"/>
</dbReference>
<dbReference type="EMBL" id="RYFC01000001">
    <property type="protein sequence ID" value="RTZ50017.1"/>
    <property type="molecule type" value="Genomic_DNA"/>
</dbReference>
<evidence type="ECO:0000313" key="2">
    <source>
        <dbReference type="Proteomes" id="UP000276953"/>
    </source>
</evidence>
<sequence length="113" mass="13326">MIFNVYLKPKKTTNDKTTILRLVLLTIVSNFLCSCIHDETLPTNSEVTFTSKEYHSKSLWKEDEVYIKNVKKIFETYADSNYFRTKHGEVYWNYSLTAGNENFLEVPVIKMEK</sequence>
<accession>A0A432E0U6</accession>
<protein>
    <submittedName>
        <fullName evidence="1">Uncharacterized protein</fullName>
    </submittedName>
</protein>
<name>A0A432E0U6_9FLAO</name>
<organism evidence="1 2">
    <name type="scientific">Chryseobacterium arthrosphaerae</name>
    <dbReference type="NCBI Taxonomy" id="651561"/>
    <lineage>
        <taxon>Bacteria</taxon>
        <taxon>Pseudomonadati</taxon>
        <taxon>Bacteroidota</taxon>
        <taxon>Flavobacteriia</taxon>
        <taxon>Flavobacteriales</taxon>
        <taxon>Weeksellaceae</taxon>
        <taxon>Chryseobacterium group</taxon>
        <taxon>Chryseobacterium</taxon>
    </lineage>
</organism>
<gene>
    <name evidence="1" type="ORF">EJ377_07955</name>
</gene>
<dbReference type="AlphaFoldDB" id="A0A432E0U6"/>
<reference evidence="1 2" key="1">
    <citation type="submission" date="2018-12" db="EMBL/GenBank/DDBJ databases">
        <title>Draft Genome Sequence of Chryseobacterium arthrosphaerae strain ED882-96 Isolated from the Blood of a Patient with Liver Cirrhosis in Taiwan.</title>
        <authorList>
            <person name="Lin J.-N."/>
            <person name="Lai C.-H."/>
            <person name="Yang C.-H."/>
            <person name="Huang Y.-H."/>
        </authorList>
    </citation>
    <scope>NUCLEOTIDE SEQUENCE [LARGE SCALE GENOMIC DNA]</scope>
    <source>
        <strain evidence="1 2">ED882-96</strain>
    </source>
</reference>
<proteinExistence type="predicted"/>
<evidence type="ECO:0000313" key="1">
    <source>
        <dbReference type="EMBL" id="RTZ50017.1"/>
    </source>
</evidence>
<comment type="caution">
    <text evidence="1">The sequence shown here is derived from an EMBL/GenBank/DDBJ whole genome shotgun (WGS) entry which is preliminary data.</text>
</comment>